<name>A0A5J9SDR0_9POAL</name>
<dbReference type="AlphaFoldDB" id="A0A5J9SDR0"/>
<evidence type="ECO:0000313" key="2">
    <source>
        <dbReference type="EMBL" id="TVT97437.1"/>
    </source>
</evidence>
<dbReference type="OrthoDB" id="696399at2759"/>
<sequence length="356" mass="40208">MPSPPAASFPTSSNSASIIRGMEMELGSPRSTEESLSPEIGSSFVSEDESLEDRRWVEKEHRYSVSVFLENLEGDVDDVPEMPPLFVVKFPDLVKKAWGWQRLIPFIPGGVDWCSYKSYLVEYSRQNDGEVAALCANKKPDKDKSYFVRAARRAAKRRGLDEHAIASDCSALCADSAARLCIDVEHDFRWTNYLIKEEVDLSYKIEEYANRVIESASEYSPTAVAGLVCLAKETDLLLELVDVSRFYVRDMIDLSEKVRRSALNLMFRVGPESYAAIGAMVGMAKEAKFVRYLLSREDPYVERELDLCDQIRVYTEKVFTKILEDFAFENPSNGDGNDTTGSAKSEKHICYSLNKK</sequence>
<evidence type="ECO:0000313" key="3">
    <source>
        <dbReference type="Proteomes" id="UP000324897"/>
    </source>
</evidence>
<organism evidence="2 3">
    <name type="scientific">Eragrostis curvula</name>
    <name type="common">weeping love grass</name>
    <dbReference type="NCBI Taxonomy" id="38414"/>
    <lineage>
        <taxon>Eukaryota</taxon>
        <taxon>Viridiplantae</taxon>
        <taxon>Streptophyta</taxon>
        <taxon>Embryophyta</taxon>
        <taxon>Tracheophyta</taxon>
        <taxon>Spermatophyta</taxon>
        <taxon>Magnoliopsida</taxon>
        <taxon>Liliopsida</taxon>
        <taxon>Poales</taxon>
        <taxon>Poaceae</taxon>
        <taxon>PACMAD clade</taxon>
        <taxon>Chloridoideae</taxon>
        <taxon>Eragrostideae</taxon>
        <taxon>Eragrostidinae</taxon>
        <taxon>Eragrostis</taxon>
    </lineage>
</organism>
<gene>
    <name evidence="2" type="ORF">EJB05_57318</name>
</gene>
<feature type="compositionally biased region" description="Low complexity" evidence="1">
    <location>
        <begin position="8"/>
        <end position="17"/>
    </location>
</feature>
<reference evidence="2 3" key="1">
    <citation type="journal article" date="2019" name="Sci. Rep.">
        <title>A high-quality genome of Eragrostis curvula grass provides insights into Poaceae evolution and supports new strategies to enhance forage quality.</title>
        <authorList>
            <person name="Carballo J."/>
            <person name="Santos B.A.C.M."/>
            <person name="Zappacosta D."/>
            <person name="Garbus I."/>
            <person name="Selva J.P."/>
            <person name="Gallo C.A."/>
            <person name="Diaz A."/>
            <person name="Albertini E."/>
            <person name="Caccamo M."/>
            <person name="Echenique V."/>
        </authorList>
    </citation>
    <scope>NUCLEOTIDE SEQUENCE [LARGE SCALE GENOMIC DNA]</scope>
    <source>
        <strain evidence="3">cv. Victoria</strain>
        <tissue evidence="2">Leaf</tissue>
    </source>
</reference>
<keyword evidence="3" id="KW-1185">Reference proteome</keyword>
<feature type="region of interest" description="Disordered" evidence="1">
    <location>
        <begin position="1"/>
        <end position="46"/>
    </location>
</feature>
<protein>
    <submittedName>
        <fullName evidence="2">Uncharacterized protein</fullName>
    </submittedName>
</protein>
<accession>A0A5J9SDR0</accession>
<proteinExistence type="predicted"/>
<dbReference type="Gramene" id="TVT97437">
    <property type="protein sequence ID" value="TVT97437"/>
    <property type="gene ID" value="EJB05_57318"/>
</dbReference>
<feature type="non-terminal residue" evidence="2">
    <location>
        <position position="1"/>
    </location>
</feature>
<comment type="caution">
    <text evidence="2">The sequence shown here is derived from an EMBL/GenBank/DDBJ whole genome shotgun (WGS) entry which is preliminary data.</text>
</comment>
<evidence type="ECO:0000256" key="1">
    <source>
        <dbReference type="SAM" id="MobiDB-lite"/>
    </source>
</evidence>
<dbReference type="EMBL" id="RWGY01001003">
    <property type="protein sequence ID" value="TVT97437.1"/>
    <property type="molecule type" value="Genomic_DNA"/>
</dbReference>
<dbReference type="Proteomes" id="UP000324897">
    <property type="component" value="Unassembled WGS sequence"/>
</dbReference>